<dbReference type="Proteomes" id="UP000235050">
    <property type="component" value="Unassembled WGS sequence"/>
</dbReference>
<name>A0A2N5JC22_9BIFI</name>
<keyword evidence="1" id="KW-0808">Transferase</keyword>
<keyword evidence="4" id="KW-1185">Reference proteome</keyword>
<evidence type="ECO:0000313" key="4">
    <source>
        <dbReference type="Proteomes" id="UP000235050"/>
    </source>
</evidence>
<dbReference type="SUPFAM" id="SSF56214">
    <property type="entry name" value="4'-phosphopantetheinyl transferase"/>
    <property type="match status" value="1"/>
</dbReference>
<dbReference type="Pfam" id="PF01648">
    <property type="entry name" value="ACPS"/>
    <property type="match status" value="1"/>
</dbReference>
<reference evidence="3 4" key="1">
    <citation type="submission" date="2017-07" db="EMBL/GenBank/DDBJ databases">
        <title>Bifidobacterium novel species.</title>
        <authorList>
            <person name="Lugli G.A."/>
            <person name="Milani C."/>
            <person name="Duranti S."/>
            <person name="Mangifesta M."/>
        </authorList>
    </citation>
    <scope>NUCLEOTIDE SEQUENCE [LARGE SCALE GENOMIC DNA]</scope>
    <source>
        <strain evidence="4">Uis1B</strain>
    </source>
</reference>
<dbReference type="EMBL" id="NMWU01000005">
    <property type="protein sequence ID" value="PLS31763.1"/>
    <property type="molecule type" value="Genomic_DNA"/>
</dbReference>
<dbReference type="Gene3D" id="3.90.470.20">
    <property type="entry name" value="4'-phosphopantetheinyl transferase domain"/>
    <property type="match status" value="1"/>
</dbReference>
<dbReference type="GO" id="GO:0008897">
    <property type="term" value="F:holo-[acyl-carrier-protein] synthase activity"/>
    <property type="evidence" value="ECO:0007669"/>
    <property type="project" value="InterPro"/>
</dbReference>
<accession>A0A2N5JC22</accession>
<evidence type="ECO:0000313" key="3">
    <source>
        <dbReference type="EMBL" id="PLS31763.1"/>
    </source>
</evidence>
<proteinExistence type="predicted"/>
<evidence type="ECO:0000256" key="1">
    <source>
        <dbReference type="ARBA" id="ARBA00022679"/>
    </source>
</evidence>
<sequence length="129" mass="14373">MRVGRLTDAMLDASDPFVRSTFTDAEISAATESPNRRMYYAKVFSIKESVYKTLRINDERRADLERMLGRSLSFRDIRVDCSQDWPIASLSDDLAGILGVVSCDVSFSYDGDLVMSTAVTDFANPDPAD</sequence>
<feature type="domain" description="4'-phosphopantetheinyl transferase" evidence="2">
    <location>
        <begin position="15"/>
        <end position="82"/>
    </location>
</feature>
<dbReference type="InterPro" id="IPR008278">
    <property type="entry name" value="4-PPantetheinyl_Trfase_dom"/>
</dbReference>
<organism evidence="3 4">
    <name type="scientific">Bifidobacterium margollesii</name>
    <dbReference type="NCBI Taxonomy" id="2020964"/>
    <lineage>
        <taxon>Bacteria</taxon>
        <taxon>Bacillati</taxon>
        <taxon>Actinomycetota</taxon>
        <taxon>Actinomycetes</taxon>
        <taxon>Bifidobacteriales</taxon>
        <taxon>Bifidobacteriaceae</taxon>
        <taxon>Bifidobacterium</taxon>
    </lineage>
</organism>
<protein>
    <recommendedName>
        <fullName evidence="2">4'-phosphopantetheinyl transferase domain-containing protein</fullName>
    </recommendedName>
</protein>
<gene>
    <name evidence="3" type="ORF">Uis1B_0301</name>
</gene>
<dbReference type="GO" id="GO:0000287">
    <property type="term" value="F:magnesium ion binding"/>
    <property type="evidence" value="ECO:0007669"/>
    <property type="project" value="InterPro"/>
</dbReference>
<dbReference type="InterPro" id="IPR037143">
    <property type="entry name" value="4-PPantetheinyl_Trfase_dom_sf"/>
</dbReference>
<evidence type="ECO:0000259" key="2">
    <source>
        <dbReference type="Pfam" id="PF01648"/>
    </source>
</evidence>
<dbReference type="AlphaFoldDB" id="A0A2N5JC22"/>
<comment type="caution">
    <text evidence="3">The sequence shown here is derived from an EMBL/GenBank/DDBJ whole genome shotgun (WGS) entry which is preliminary data.</text>
</comment>